<comment type="caution">
    <text evidence="1">The sequence shown here is derived from an EMBL/GenBank/DDBJ whole genome shotgun (WGS) entry which is preliminary data.</text>
</comment>
<dbReference type="PANTHER" id="PTHR37941">
    <property type="entry name" value="FUMARASE E-RELATED"/>
    <property type="match status" value="1"/>
</dbReference>
<organism evidence="1 2">
    <name type="scientific">Vespertiliibacter pulmonis</name>
    <dbReference type="NCBI Taxonomy" id="1443036"/>
    <lineage>
        <taxon>Bacteria</taxon>
        <taxon>Pseudomonadati</taxon>
        <taxon>Pseudomonadota</taxon>
        <taxon>Gammaproteobacteria</taxon>
        <taxon>Pasteurellales</taxon>
        <taxon>Pasteurellaceae</taxon>
        <taxon>Vespertiliibacter</taxon>
    </lineage>
</organism>
<protein>
    <submittedName>
        <fullName evidence="1">Mannitol repressor MtlR</fullName>
    </submittedName>
</protein>
<dbReference type="Proteomes" id="UP000281691">
    <property type="component" value="Unassembled WGS sequence"/>
</dbReference>
<dbReference type="EMBL" id="RKQP01000004">
    <property type="protein sequence ID" value="RPE82738.1"/>
    <property type="molecule type" value="Genomic_DNA"/>
</dbReference>
<evidence type="ECO:0000313" key="2">
    <source>
        <dbReference type="Proteomes" id="UP000281691"/>
    </source>
</evidence>
<dbReference type="InterPro" id="IPR007761">
    <property type="entry name" value="MtlR-like"/>
</dbReference>
<proteinExistence type="predicted"/>
<dbReference type="GO" id="GO:0045892">
    <property type="term" value="P:negative regulation of DNA-templated transcription"/>
    <property type="evidence" value="ECO:0007669"/>
    <property type="project" value="TreeGrafter"/>
</dbReference>
<evidence type="ECO:0000313" key="1">
    <source>
        <dbReference type="EMBL" id="RPE82738.1"/>
    </source>
</evidence>
<dbReference type="SUPFAM" id="SSF158668">
    <property type="entry name" value="MtlR-like"/>
    <property type="match status" value="1"/>
</dbReference>
<dbReference type="AlphaFoldDB" id="A0A3N4VIT9"/>
<gene>
    <name evidence="1" type="ORF">EDC46_1409</name>
</gene>
<dbReference type="NCBIfam" id="NF008234">
    <property type="entry name" value="PRK11001.1"/>
    <property type="match status" value="1"/>
</dbReference>
<dbReference type="InterPro" id="IPR038026">
    <property type="entry name" value="MtlR-like_sf"/>
</dbReference>
<name>A0A3N4VIT9_9PAST</name>
<dbReference type="RefSeq" id="WP_124211556.1">
    <property type="nucleotide sequence ID" value="NZ_CP016615.1"/>
</dbReference>
<keyword evidence="2" id="KW-1185">Reference proteome</keyword>
<reference evidence="1 2" key="1">
    <citation type="submission" date="2018-11" db="EMBL/GenBank/DDBJ databases">
        <title>Genomic Encyclopedia of Type Strains, Phase IV (KMG-IV): sequencing the most valuable type-strain genomes for metagenomic binning, comparative biology and taxonomic classification.</title>
        <authorList>
            <person name="Goeker M."/>
        </authorList>
    </citation>
    <scope>NUCLEOTIDE SEQUENCE [LARGE SCALE GENOMIC DNA]</scope>
    <source>
        <strain evidence="1 2">DSM 27238</strain>
    </source>
</reference>
<sequence>MHPYDDFIEKLSEKTSLNSFLALSLEKLNQQVEQLIQRVFRKTDFALASVVNSLFEHQGPLSDFTVQLKLLLGLGVISDQIYEDINRLYETQLTLTHCSDELAFSNTVALELSKQLHYVDYSTLNTLFKQLPTLSSDSMLFQIQQHRLEKAVRSSFILALTNILEQLDVESPL</sequence>
<dbReference type="PANTHER" id="PTHR37941:SF1">
    <property type="entry name" value="FUMARASE E-RELATED"/>
    <property type="match status" value="1"/>
</dbReference>
<accession>A0A3N4VIT9</accession>
<dbReference type="Pfam" id="PF05068">
    <property type="entry name" value="MtlR"/>
    <property type="match status" value="1"/>
</dbReference>
<dbReference type="Gene3D" id="1.20.120.330">
    <property type="entry name" value="Nucleotidyltransferases domain 2"/>
    <property type="match status" value="1"/>
</dbReference>
<dbReference type="OrthoDB" id="7060391at2"/>